<sequence>MATLCITQWINWHQQLHTFPIDVSNSRHH</sequence>
<keyword evidence="1" id="KW-1185">Reference proteome</keyword>
<evidence type="ECO:0000313" key="2">
    <source>
        <dbReference type="WBParaSite" id="nRc.2.0.1.t37165-RA"/>
    </source>
</evidence>
<name>A0A915KFL2_ROMCU</name>
<evidence type="ECO:0000313" key="1">
    <source>
        <dbReference type="Proteomes" id="UP000887565"/>
    </source>
</evidence>
<proteinExistence type="predicted"/>
<protein>
    <submittedName>
        <fullName evidence="2">Uncharacterized protein</fullName>
    </submittedName>
</protein>
<dbReference type="Proteomes" id="UP000887565">
    <property type="component" value="Unplaced"/>
</dbReference>
<dbReference type="WBParaSite" id="nRc.2.0.1.t37165-RA">
    <property type="protein sequence ID" value="nRc.2.0.1.t37165-RA"/>
    <property type="gene ID" value="nRc.2.0.1.g37165"/>
</dbReference>
<reference evidence="2" key="1">
    <citation type="submission" date="2022-11" db="UniProtKB">
        <authorList>
            <consortium name="WormBaseParasite"/>
        </authorList>
    </citation>
    <scope>IDENTIFICATION</scope>
</reference>
<dbReference type="AlphaFoldDB" id="A0A915KFL2"/>
<accession>A0A915KFL2</accession>
<organism evidence="1 2">
    <name type="scientific">Romanomermis culicivorax</name>
    <name type="common">Nematode worm</name>
    <dbReference type="NCBI Taxonomy" id="13658"/>
    <lineage>
        <taxon>Eukaryota</taxon>
        <taxon>Metazoa</taxon>
        <taxon>Ecdysozoa</taxon>
        <taxon>Nematoda</taxon>
        <taxon>Enoplea</taxon>
        <taxon>Dorylaimia</taxon>
        <taxon>Mermithida</taxon>
        <taxon>Mermithoidea</taxon>
        <taxon>Mermithidae</taxon>
        <taxon>Romanomermis</taxon>
    </lineage>
</organism>